<sequence length="60" mass="6708">MANTEPSRPSDFGPEKPHIHRELVELQTLDTATKINKPPYRSTPEDIKALHGLTLTTLSI</sequence>
<gene>
    <name evidence="1" type="ORF">GHT07_18535</name>
</gene>
<evidence type="ECO:0000313" key="1">
    <source>
        <dbReference type="EMBL" id="MRD49277.1"/>
    </source>
</evidence>
<name>A0A844BCU9_9BURK</name>
<protein>
    <submittedName>
        <fullName evidence="1">Uncharacterized protein</fullName>
    </submittedName>
</protein>
<comment type="caution">
    <text evidence="1">The sequence shown here is derived from an EMBL/GenBank/DDBJ whole genome shotgun (WGS) entry which is preliminary data.</text>
</comment>
<dbReference type="Proteomes" id="UP000487350">
    <property type="component" value="Unassembled WGS sequence"/>
</dbReference>
<reference evidence="1 2" key="1">
    <citation type="submission" date="2019-11" db="EMBL/GenBank/DDBJ databases">
        <title>Caenimonas koreensis gen. nov., sp. nov., isolated from activated sludge.</title>
        <authorList>
            <person name="Seung H.R."/>
        </authorList>
    </citation>
    <scope>NUCLEOTIDE SEQUENCE [LARGE SCALE GENOMIC DNA]</scope>
    <source>
        <strain evidence="1 2">EMB320</strain>
    </source>
</reference>
<organism evidence="1 2">
    <name type="scientific">Caenimonas koreensis DSM 17982</name>
    <dbReference type="NCBI Taxonomy" id="1121255"/>
    <lineage>
        <taxon>Bacteria</taxon>
        <taxon>Pseudomonadati</taxon>
        <taxon>Pseudomonadota</taxon>
        <taxon>Betaproteobacteria</taxon>
        <taxon>Burkholderiales</taxon>
        <taxon>Comamonadaceae</taxon>
        <taxon>Caenimonas</taxon>
    </lineage>
</organism>
<keyword evidence="2" id="KW-1185">Reference proteome</keyword>
<dbReference type="RefSeq" id="WP_153586592.1">
    <property type="nucleotide sequence ID" value="NZ_WJBU01000022.1"/>
</dbReference>
<evidence type="ECO:0000313" key="2">
    <source>
        <dbReference type="Proteomes" id="UP000487350"/>
    </source>
</evidence>
<accession>A0A844BCU9</accession>
<dbReference type="AlphaFoldDB" id="A0A844BCU9"/>
<dbReference type="EMBL" id="WJBU01000022">
    <property type="protein sequence ID" value="MRD49277.1"/>
    <property type="molecule type" value="Genomic_DNA"/>
</dbReference>
<proteinExistence type="predicted"/>